<dbReference type="SUPFAM" id="SSF54821">
    <property type="entry name" value="Ribosomal protein S3 C-terminal domain"/>
    <property type="match status" value="1"/>
</dbReference>
<dbReference type="HAMAP" id="MF_01309_B">
    <property type="entry name" value="Ribosomal_uS3_B"/>
    <property type="match status" value="1"/>
</dbReference>
<dbReference type="CDD" id="cd02412">
    <property type="entry name" value="KH-II_30S_S3"/>
    <property type="match status" value="1"/>
</dbReference>
<evidence type="ECO:0000256" key="1">
    <source>
        <dbReference type="ARBA" id="ARBA00010761"/>
    </source>
</evidence>
<dbReference type="PANTHER" id="PTHR11760:SF19">
    <property type="entry name" value="SMALL RIBOSOMAL SUBUNIT PROTEIN US3C"/>
    <property type="match status" value="1"/>
</dbReference>
<dbReference type="InterPro" id="IPR018280">
    <property type="entry name" value="Ribosomal_uS3_CS"/>
</dbReference>
<dbReference type="InterPro" id="IPR005704">
    <property type="entry name" value="Ribosomal_uS3_bac-typ"/>
</dbReference>
<evidence type="ECO:0000256" key="5">
    <source>
        <dbReference type="RuleBase" id="RU003624"/>
    </source>
</evidence>
<dbReference type="Gene3D" id="3.30.300.20">
    <property type="match status" value="1"/>
</dbReference>
<evidence type="ECO:0000259" key="6">
    <source>
        <dbReference type="Pfam" id="PF00189"/>
    </source>
</evidence>
<keyword evidence="7" id="KW-0934">Plastid</keyword>
<evidence type="ECO:0000256" key="2">
    <source>
        <dbReference type="ARBA" id="ARBA00022980"/>
    </source>
</evidence>
<name>A0A3Q9R463_9TRAC</name>
<dbReference type="Gene3D" id="3.30.1140.32">
    <property type="entry name" value="Ribosomal protein S3, C-terminal domain"/>
    <property type="match status" value="1"/>
</dbReference>
<dbReference type="AlphaFoldDB" id="A0A3Q9R463"/>
<dbReference type="RefSeq" id="YP_009555694.1">
    <property type="nucleotide sequence ID" value="NC_040926.1"/>
</dbReference>
<evidence type="ECO:0000256" key="4">
    <source>
        <dbReference type="ARBA" id="ARBA00035154"/>
    </source>
</evidence>
<dbReference type="InterPro" id="IPR001351">
    <property type="entry name" value="Ribosomal_uS3_C"/>
</dbReference>
<dbReference type="PROSITE" id="PS00548">
    <property type="entry name" value="RIBOSOMAL_S3"/>
    <property type="match status" value="1"/>
</dbReference>
<dbReference type="GO" id="GO:0006412">
    <property type="term" value="P:translation"/>
    <property type="evidence" value="ECO:0007669"/>
    <property type="project" value="InterPro"/>
</dbReference>
<dbReference type="EMBL" id="MH549643">
    <property type="protein sequence ID" value="AZU95811.1"/>
    <property type="molecule type" value="Genomic_DNA"/>
</dbReference>
<keyword evidence="3 5" id="KW-0687">Ribonucleoprotein</keyword>
<dbReference type="NCBIfam" id="TIGR01009">
    <property type="entry name" value="rpsC_bact"/>
    <property type="match status" value="1"/>
</dbReference>
<dbReference type="GO" id="GO:0003735">
    <property type="term" value="F:structural constituent of ribosome"/>
    <property type="evidence" value="ECO:0007669"/>
    <property type="project" value="InterPro"/>
</dbReference>
<dbReference type="GeneID" id="39110002"/>
<proteinExistence type="inferred from homology"/>
<evidence type="ECO:0000256" key="3">
    <source>
        <dbReference type="ARBA" id="ARBA00023274"/>
    </source>
</evidence>
<dbReference type="InterPro" id="IPR009019">
    <property type="entry name" value="KH_sf_prok-type"/>
</dbReference>
<comment type="similarity">
    <text evidence="1 5">Belongs to the universal ribosomal protein uS3 family.</text>
</comment>
<dbReference type="InterPro" id="IPR015946">
    <property type="entry name" value="KH_dom-like_a/b"/>
</dbReference>
<gene>
    <name evidence="7" type="primary">rps3</name>
</gene>
<keyword evidence="2 5" id="KW-0689">Ribosomal protein</keyword>
<dbReference type="InterPro" id="IPR057258">
    <property type="entry name" value="Ribosomal_uS3"/>
</dbReference>
<feature type="domain" description="Small ribosomal subunit protein uS3 C-terminal" evidence="6">
    <location>
        <begin position="137"/>
        <end position="218"/>
    </location>
</feature>
<dbReference type="GO" id="GO:0003723">
    <property type="term" value="F:RNA binding"/>
    <property type="evidence" value="ECO:0007669"/>
    <property type="project" value="InterPro"/>
</dbReference>
<dbReference type="Pfam" id="PF00189">
    <property type="entry name" value="Ribosomal_S3_C"/>
    <property type="match status" value="1"/>
</dbReference>
<evidence type="ECO:0000313" key="7">
    <source>
        <dbReference type="EMBL" id="AZU95811.1"/>
    </source>
</evidence>
<geneLocation type="plastid" evidence="7"/>
<reference evidence="7" key="1">
    <citation type="journal article" date="2018" name="New Phytol.">
        <title>Lycophyte plastid genomics: extreme variation in GC, gene and intron content and multiple inversions between a direct and inverted orientation of the rRNA repeat.</title>
        <authorList>
            <person name="Mower J.P."/>
            <person name="Ma P.F."/>
            <person name="Grewe F."/>
            <person name="Taylor A."/>
            <person name="Michael T.P."/>
            <person name="VanBuren R."/>
            <person name="Qiu Y.L."/>
        </authorList>
    </citation>
    <scope>NUCLEOTIDE SEQUENCE</scope>
</reference>
<dbReference type="SUPFAM" id="SSF54814">
    <property type="entry name" value="Prokaryotic type KH domain (KH-domain type II)"/>
    <property type="match status" value="1"/>
</dbReference>
<sequence length="226" mass="25461">MGRKINPPGFRPSIARNYHSNWFTRTKSYSEYISEDRQVRDCTSSYLRGRIRNSNSGDDAEGMIGRVGIRRKTDLLLVEIHTESPAVLIKSSHGRGIDQLRRDVQQTLLGKIGRVHVTLAGVAKPYGEPDILAKYMALQLKSRVAFGRTMKKAIELAGKNGRKGIKVQIAGRLNGAEIARVEWAREGRVPLQSLRARIDYCYYPAKTIYGVPGIKVWILVGDRLQR</sequence>
<dbReference type="GO" id="GO:0022627">
    <property type="term" value="C:cytosolic small ribosomal subunit"/>
    <property type="evidence" value="ECO:0007669"/>
    <property type="project" value="TreeGrafter"/>
</dbReference>
<dbReference type="PANTHER" id="PTHR11760">
    <property type="entry name" value="30S/40S RIBOSOMAL PROTEIN S3"/>
    <property type="match status" value="1"/>
</dbReference>
<organism evidence="7">
    <name type="scientific">Selaginella kraussiana</name>
    <dbReference type="NCBI Taxonomy" id="81964"/>
    <lineage>
        <taxon>Eukaryota</taxon>
        <taxon>Viridiplantae</taxon>
        <taxon>Streptophyta</taxon>
        <taxon>Embryophyta</taxon>
        <taxon>Tracheophyta</taxon>
        <taxon>Lycopodiopsida</taxon>
        <taxon>Selaginellales</taxon>
        <taxon>Selaginellaceae</taxon>
        <taxon>Selaginella</taxon>
    </lineage>
</organism>
<dbReference type="InterPro" id="IPR036419">
    <property type="entry name" value="Ribosomal_S3_C_sf"/>
</dbReference>
<accession>A0A3Q9R463</accession>
<protein>
    <recommendedName>
        <fullName evidence="4">Small ribosomal subunit protein uS3c</fullName>
    </recommendedName>
</protein>